<dbReference type="EC" id="4.2.3.1" evidence="4"/>
<protein>
    <recommendedName>
        <fullName evidence="4">threonine synthase</fullName>
        <ecNumber evidence="4">4.2.3.1</ecNumber>
    </recommendedName>
</protein>
<evidence type="ECO:0000256" key="6">
    <source>
        <dbReference type="ARBA" id="ARBA00022697"/>
    </source>
</evidence>
<proteinExistence type="inferred from homology"/>
<evidence type="ECO:0000256" key="1">
    <source>
        <dbReference type="ARBA" id="ARBA00001933"/>
    </source>
</evidence>
<feature type="domain" description="Threonine synthase N-terminal" evidence="10">
    <location>
        <begin position="9"/>
        <end position="88"/>
    </location>
</feature>
<dbReference type="InterPro" id="IPR004450">
    <property type="entry name" value="Thr_synthase-like"/>
</dbReference>
<keyword evidence="7" id="KW-0663">Pyridoxal phosphate</keyword>
<keyword evidence="6" id="KW-0791">Threonine biosynthesis</keyword>
<dbReference type="Pfam" id="PF24857">
    <property type="entry name" value="THR4_C"/>
    <property type="match status" value="1"/>
</dbReference>
<dbReference type="EMBL" id="JBBWRZ010000003">
    <property type="protein sequence ID" value="KAK8240293.1"/>
    <property type="molecule type" value="Genomic_DNA"/>
</dbReference>
<comment type="caution">
    <text evidence="11">The sequence shown here is derived from an EMBL/GenBank/DDBJ whole genome shotgun (WGS) entry which is preliminary data.</text>
</comment>
<evidence type="ECO:0000256" key="4">
    <source>
        <dbReference type="ARBA" id="ARBA00013028"/>
    </source>
</evidence>
<comment type="pathway">
    <text evidence="2">Amino-acid biosynthesis; L-threonine biosynthesis; L-threonine from L-aspartate: step 5/5.</text>
</comment>
<dbReference type="SUPFAM" id="SSF53686">
    <property type="entry name" value="Tryptophan synthase beta subunit-like PLP-dependent enzymes"/>
    <property type="match status" value="1"/>
</dbReference>
<dbReference type="InterPro" id="IPR000634">
    <property type="entry name" value="Ser/Thr_deHydtase_PyrdxlP-BS"/>
</dbReference>
<name>A0ABR1YW73_9PEZI</name>
<dbReference type="InterPro" id="IPR037158">
    <property type="entry name" value="Thr_synth_N_sf"/>
</dbReference>
<organism evidence="11 12">
    <name type="scientific">Phyllosticta capitalensis</name>
    <dbReference type="NCBI Taxonomy" id="121624"/>
    <lineage>
        <taxon>Eukaryota</taxon>
        <taxon>Fungi</taxon>
        <taxon>Dikarya</taxon>
        <taxon>Ascomycota</taxon>
        <taxon>Pezizomycotina</taxon>
        <taxon>Dothideomycetes</taxon>
        <taxon>Dothideomycetes incertae sedis</taxon>
        <taxon>Botryosphaeriales</taxon>
        <taxon>Phyllostictaceae</taxon>
        <taxon>Phyllosticta</taxon>
    </lineage>
</organism>
<dbReference type="NCBIfam" id="TIGR00260">
    <property type="entry name" value="thrC"/>
    <property type="match status" value="1"/>
</dbReference>
<dbReference type="Gene3D" id="3.40.50.1100">
    <property type="match status" value="2"/>
</dbReference>
<evidence type="ECO:0000313" key="12">
    <source>
        <dbReference type="Proteomes" id="UP001492380"/>
    </source>
</evidence>
<dbReference type="InterPro" id="IPR036052">
    <property type="entry name" value="TrpB-like_PALP_sf"/>
</dbReference>
<evidence type="ECO:0000313" key="11">
    <source>
        <dbReference type="EMBL" id="KAK8240293.1"/>
    </source>
</evidence>
<dbReference type="InterPro" id="IPR001926">
    <property type="entry name" value="TrpB-like_PALP"/>
</dbReference>
<dbReference type="PANTHER" id="PTHR42690:SF1">
    <property type="entry name" value="THREONINE SYNTHASE-LIKE 2"/>
    <property type="match status" value="1"/>
</dbReference>
<reference evidence="11 12" key="1">
    <citation type="submission" date="2024-04" db="EMBL/GenBank/DDBJ databases">
        <title>Phyllosticta paracitricarpa is synonymous to the EU quarantine fungus P. citricarpa based on phylogenomic analyses.</title>
        <authorList>
            <consortium name="Lawrence Berkeley National Laboratory"/>
            <person name="Van Ingen-Buijs V.A."/>
            <person name="Van Westerhoven A.C."/>
            <person name="Haridas S."/>
            <person name="Skiadas P."/>
            <person name="Martin F."/>
            <person name="Groenewald J.Z."/>
            <person name="Crous P.W."/>
            <person name="Seidl M.F."/>
        </authorList>
    </citation>
    <scope>NUCLEOTIDE SEQUENCE [LARGE SCALE GENOMIC DNA]</scope>
    <source>
        <strain evidence="11 12">CBS 123374</strain>
    </source>
</reference>
<evidence type="ECO:0000256" key="3">
    <source>
        <dbReference type="ARBA" id="ARBA00005517"/>
    </source>
</evidence>
<accession>A0ABR1YW73</accession>
<keyword evidence="5" id="KW-0028">Amino-acid biosynthesis</keyword>
<comment type="similarity">
    <text evidence="3">Belongs to the threonine synthase family.</text>
</comment>
<sequence length="560" mass="61353">MSSHTASQRYLSTRGGSYDLSFEDVVLKGLANDGGLFIPEEIPSLPTDWQSKWQNLSFEDLAFEIFSLYVSPSEIPAADLKELIRKSYLTFRAQDRTPVVTLDEQKNVHLLELFHGPTFAFKDVALQFLGNLFEYFLVRRNKGKAEGEKEHLTVIGATSGDTGSAAIYGLRGKKDVSVFIMHPRGKVSPVQEAQMTTVLDANVHNLAVEGTFDDCQDFVKALFADETINKTHRLAAVNSINWARILAQITYYFAAYFSLIRSPSYKAGTPVRFVVPTGNFGDILAGYFAKRMGLPAEKLVIATNENDILNRFWKFGHYEKKPVHGSEAEGGLKEDGVEAHSEGVKETLSPAMDILVSSNFERLLWFLAFQVYGASASSVAEKRKIAGEKVQGWLNDLKTKDGFGVEQAILDAASADFESDRVSDKQTLQTIKDIYLSTASQAGPKASAHNGTAGTLSKHGNYILDPHSAVGIAAALRSADRTAAPTHHISLATAHPAKFSSAVELALQGQPDFDFAAVLPEQFVGLEDKEKRVTVVQKSEGLGGIRSLIIKRVEDEKIAA</sequence>
<dbReference type="Gene3D" id="3.90.1380.10">
    <property type="entry name" value="Threonine synthase, N-terminal domain"/>
    <property type="match status" value="1"/>
</dbReference>
<feature type="domain" description="Tryptophan synthase beta chain-like PALP" evidence="9">
    <location>
        <begin position="94"/>
        <end position="330"/>
    </location>
</feature>
<dbReference type="CDD" id="cd01560">
    <property type="entry name" value="Thr-synth_2"/>
    <property type="match status" value="1"/>
</dbReference>
<evidence type="ECO:0000259" key="10">
    <source>
        <dbReference type="Pfam" id="PF14821"/>
    </source>
</evidence>
<comment type="cofactor">
    <cofactor evidence="1">
        <name>pyridoxal 5'-phosphate</name>
        <dbReference type="ChEBI" id="CHEBI:597326"/>
    </cofactor>
</comment>
<dbReference type="Pfam" id="PF00291">
    <property type="entry name" value="PALP"/>
    <property type="match status" value="1"/>
</dbReference>
<evidence type="ECO:0000256" key="2">
    <source>
        <dbReference type="ARBA" id="ARBA00004979"/>
    </source>
</evidence>
<evidence type="ECO:0000256" key="7">
    <source>
        <dbReference type="ARBA" id="ARBA00022898"/>
    </source>
</evidence>
<evidence type="ECO:0000256" key="8">
    <source>
        <dbReference type="ARBA" id="ARBA00023239"/>
    </source>
</evidence>
<keyword evidence="12" id="KW-1185">Reference proteome</keyword>
<dbReference type="PANTHER" id="PTHR42690">
    <property type="entry name" value="THREONINE SYNTHASE FAMILY MEMBER"/>
    <property type="match status" value="1"/>
</dbReference>
<dbReference type="Proteomes" id="UP001492380">
    <property type="component" value="Unassembled WGS sequence"/>
</dbReference>
<dbReference type="InterPro" id="IPR051166">
    <property type="entry name" value="Threonine_Synthase"/>
</dbReference>
<gene>
    <name evidence="11" type="ORF">HDK90DRAFT_479340</name>
</gene>
<keyword evidence="8" id="KW-0456">Lyase</keyword>
<dbReference type="PROSITE" id="PS00165">
    <property type="entry name" value="DEHYDRATASE_SER_THR"/>
    <property type="match status" value="1"/>
</dbReference>
<dbReference type="InterPro" id="IPR029144">
    <property type="entry name" value="Thr_synth_N"/>
</dbReference>
<evidence type="ECO:0000256" key="5">
    <source>
        <dbReference type="ARBA" id="ARBA00022605"/>
    </source>
</evidence>
<evidence type="ECO:0000259" key="9">
    <source>
        <dbReference type="Pfam" id="PF00291"/>
    </source>
</evidence>
<dbReference type="Pfam" id="PF14821">
    <property type="entry name" value="Thr_synth_N"/>
    <property type="match status" value="1"/>
</dbReference>